<evidence type="ECO:0000313" key="2">
    <source>
        <dbReference type="EMBL" id="CAK9034613.1"/>
    </source>
</evidence>
<sequence>VFSDHVPGAVLLTDVWLMLDQLFGGKLLCKPGESKRTQAATEAGRCKKLMGELRRAAPLREEDVEEAAHGLCAKMLALIRELLSLLLILPGDLMRQLLILPVMMRQLLILPVMMRQPDEAASDPPTPDEAASDPPTPDEAASDPPSDNEVDDERTLILGEGQDVAVVADLEKEASPDAASDCDSGAADSEDEDLDGEPVDGDGASSSEEEEDGEAMSDESSPAGPAVEPMGAPASSASGAVVPSEECGRNEADCMRWGMGKNCTLLNCP</sequence>
<reference evidence="2 3" key="1">
    <citation type="submission" date="2024-02" db="EMBL/GenBank/DDBJ databases">
        <authorList>
            <person name="Chen Y."/>
            <person name="Shah S."/>
            <person name="Dougan E. K."/>
            <person name="Thang M."/>
            <person name="Chan C."/>
        </authorList>
    </citation>
    <scope>NUCLEOTIDE SEQUENCE [LARGE SCALE GENOMIC DNA]</scope>
</reference>
<keyword evidence="3" id="KW-1185">Reference proteome</keyword>
<feature type="non-terminal residue" evidence="2">
    <location>
        <position position="1"/>
    </location>
</feature>
<organism evidence="2 3">
    <name type="scientific">Durusdinium trenchii</name>
    <dbReference type="NCBI Taxonomy" id="1381693"/>
    <lineage>
        <taxon>Eukaryota</taxon>
        <taxon>Sar</taxon>
        <taxon>Alveolata</taxon>
        <taxon>Dinophyceae</taxon>
        <taxon>Suessiales</taxon>
        <taxon>Symbiodiniaceae</taxon>
        <taxon>Durusdinium</taxon>
    </lineage>
</organism>
<evidence type="ECO:0000313" key="3">
    <source>
        <dbReference type="Proteomes" id="UP001642484"/>
    </source>
</evidence>
<feature type="region of interest" description="Disordered" evidence="1">
    <location>
        <begin position="118"/>
        <end position="151"/>
    </location>
</feature>
<gene>
    <name evidence="2" type="ORF">CCMP2556_LOCUS19576</name>
</gene>
<proteinExistence type="predicted"/>
<protein>
    <submittedName>
        <fullName evidence="2">Uncharacterized protein</fullName>
    </submittedName>
</protein>
<feature type="compositionally biased region" description="Acidic residues" evidence="1">
    <location>
        <begin position="188"/>
        <end position="200"/>
    </location>
</feature>
<name>A0ABP0L6N5_9DINO</name>
<feature type="compositionally biased region" description="Acidic residues" evidence="1">
    <location>
        <begin position="207"/>
        <end position="217"/>
    </location>
</feature>
<dbReference type="EMBL" id="CAXAMN010011207">
    <property type="protein sequence ID" value="CAK9034613.1"/>
    <property type="molecule type" value="Genomic_DNA"/>
</dbReference>
<evidence type="ECO:0000256" key="1">
    <source>
        <dbReference type="SAM" id="MobiDB-lite"/>
    </source>
</evidence>
<dbReference type="Proteomes" id="UP001642484">
    <property type="component" value="Unassembled WGS sequence"/>
</dbReference>
<feature type="non-terminal residue" evidence="2">
    <location>
        <position position="269"/>
    </location>
</feature>
<feature type="region of interest" description="Disordered" evidence="1">
    <location>
        <begin position="173"/>
        <end position="248"/>
    </location>
</feature>
<accession>A0ABP0L6N5</accession>
<feature type="compositionally biased region" description="Low complexity" evidence="1">
    <location>
        <begin position="176"/>
        <end position="187"/>
    </location>
</feature>
<feature type="compositionally biased region" description="Low complexity" evidence="1">
    <location>
        <begin position="231"/>
        <end position="244"/>
    </location>
</feature>
<comment type="caution">
    <text evidence="2">The sequence shown here is derived from an EMBL/GenBank/DDBJ whole genome shotgun (WGS) entry which is preliminary data.</text>
</comment>